<dbReference type="InterPro" id="IPR032675">
    <property type="entry name" value="LRR_dom_sf"/>
</dbReference>
<evidence type="ECO:0000313" key="1">
    <source>
        <dbReference type="EMBL" id="EIW79521.1"/>
    </source>
</evidence>
<dbReference type="Proteomes" id="UP000053558">
    <property type="component" value="Unassembled WGS sequence"/>
</dbReference>
<dbReference type="Gene3D" id="3.80.10.10">
    <property type="entry name" value="Ribonuclease Inhibitor"/>
    <property type="match status" value="1"/>
</dbReference>
<keyword evidence="2" id="KW-1185">Reference proteome</keyword>
<comment type="caution">
    <text evidence="1">The sequence shown here is derived from an EMBL/GenBank/DDBJ whole genome shotgun (WGS) entry which is preliminary data.</text>
</comment>
<dbReference type="SUPFAM" id="SSF52047">
    <property type="entry name" value="RNI-like"/>
    <property type="match status" value="1"/>
</dbReference>
<dbReference type="KEGG" id="cput:CONPUDRAFT_166277"/>
<dbReference type="OrthoDB" id="2447803at2759"/>
<dbReference type="RefSeq" id="XP_007769917.1">
    <property type="nucleotide sequence ID" value="XM_007771727.1"/>
</dbReference>
<name>A0A5M3MLS3_CONPW</name>
<proteinExistence type="predicted"/>
<organism evidence="1 2">
    <name type="scientific">Coniophora puteana (strain RWD-64-598)</name>
    <name type="common">Brown rot fungus</name>
    <dbReference type="NCBI Taxonomy" id="741705"/>
    <lineage>
        <taxon>Eukaryota</taxon>
        <taxon>Fungi</taxon>
        <taxon>Dikarya</taxon>
        <taxon>Basidiomycota</taxon>
        <taxon>Agaricomycotina</taxon>
        <taxon>Agaricomycetes</taxon>
        <taxon>Agaricomycetidae</taxon>
        <taxon>Boletales</taxon>
        <taxon>Coniophorineae</taxon>
        <taxon>Coniophoraceae</taxon>
        <taxon>Coniophora</taxon>
    </lineage>
</organism>
<accession>A0A5M3MLS3</accession>
<evidence type="ECO:0000313" key="2">
    <source>
        <dbReference type="Proteomes" id="UP000053558"/>
    </source>
</evidence>
<sequence>MHPCLRLPEVLSIILEFVHVHEEDACRTLAAAARTCKPFKEPALDKLYREISMLDVLKVLPEDLLEVKRAGPNRFMTFRRAMVLSDWRILERYVSRVRSLVSSDSTTGNLAIDKVVMSSLSSFCGAHLFPNVQRVEAFDSFFQGNFLPLAFGPRVIEVEFGNLPTNGAHTFTLLSQACPSLETISIIGGVDLHTRRALPNVLSDAVSLGFQKLKTFKIGTRLIIRTPSELFPFLSSLPCLEELAFYITPLPPYHGAPPILQPTRLFAFPSLQRLTLDYGGSKEVTSFMCSLSDLKTMTSLRAVLYSGSIHVGDTVEMLQILTKILPADNMLSLKLTHCFDGPVVPGLLDLLTFRRIYKFKNLTKLSFNLICSPEMNNSFIQELSAAFPKLESLSFYTGPLPPLSNHITMTGLATLLSGCPNLYHISLIVDFTTANNAAFDASPPTACNSRINRTCFAHSPIDDPAFVARHLVRMFPRLSDISPHPVKSFTGDCMWQKVETIVRKAHSARVLC</sequence>
<protein>
    <recommendedName>
        <fullName evidence="3">F-box domain-containing protein</fullName>
    </recommendedName>
</protein>
<gene>
    <name evidence="1" type="ORF">CONPUDRAFT_166277</name>
</gene>
<reference evidence="2" key="1">
    <citation type="journal article" date="2012" name="Science">
        <title>The Paleozoic origin of enzymatic lignin decomposition reconstructed from 31 fungal genomes.</title>
        <authorList>
            <person name="Floudas D."/>
            <person name="Binder M."/>
            <person name="Riley R."/>
            <person name="Barry K."/>
            <person name="Blanchette R.A."/>
            <person name="Henrissat B."/>
            <person name="Martinez A.T."/>
            <person name="Otillar R."/>
            <person name="Spatafora J.W."/>
            <person name="Yadav J.S."/>
            <person name="Aerts A."/>
            <person name="Benoit I."/>
            <person name="Boyd A."/>
            <person name="Carlson A."/>
            <person name="Copeland A."/>
            <person name="Coutinho P.M."/>
            <person name="de Vries R.P."/>
            <person name="Ferreira P."/>
            <person name="Findley K."/>
            <person name="Foster B."/>
            <person name="Gaskell J."/>
            <person name="Glotzer D."/>
            <person name="Gorecki P."/>
            <person name="Heitman J."/>
            <person name="Hesse C."/>
            <person name="Hori C."/>
            <person name="Igarashi K."/>
            <person name="Jurgens J.A."/>
            <person name="Kallen N."/>
            <person name="Kersten P."/>
            <person name="Kohler A."/>
            <person name="Kuees U."/>
            <person name="Kumar T.K.A."/>
            <person name="Kuo A."/>
            <person name="LaButti K."/>
            <person name="Larrondo L.F."/>
            <person name="Lindquist E."/>
            <person name="Ling A."/>
            <person name="Lombard V."/>
            <person name="Lucas S."/>
            <person name="Lundell T."/>
            <person name="Martin R."/>
            <person name="McLaughlin D.J."/>
            <person name="Morgenstern I."/>
            <person name="Morin E."/>
            <person name="Murat C."/>
            <person name="Nagy L.G."/>
            <person name="Nolan M."/>
            <person name="Ohm R.A."/>
            <person name="Patyshakuliyeva A."/>
            <person name="Rokas A."/>
            <person name="Ruiz-Duenas F.J."/>
            <person name="Sabat G."/>
            <person name="Salamov A."/>
            <person name="Samejima M."/>
            <person name="Schmutz J."/>
            <person name="Slot J.C."/>
            <person name="St John F."/>
            <person name="Stenlid J."/>
            <person name="Sun H."/>
            <person name="Sun S."/>
            <person name="Syed K."/>
            <person name="Tsang A."/>
            <person name="Wiebenga A."/>
            <person name="Young D."/>
            <person name="Pisabarro A."/>
            <person name="Eastwood D.C."/>
            <person name="Martin F."/>
            <person name="Cullen D."/>
            <person name="Grigoriev I.V."/>
            <person name="Hibbett D.S."/>
        </authorList>
    </citation>
    <scope>NUCLEOTIDE SEQUENCE [LARGE SCALE GENOMIC DNA]</scope>
    <source>
        <strain evidence="2">RWD-64-598 SS2</strain>
    </source>
</reference>
<dbReference type="EMBL" id="JH711580">
    <property type="protein sequence ID" value="EIW79521.1"/>
    <property type="molecule type" value="Genomic_DNA"/>
</dbReference>
<dbReference type="GeneID" id="19205510"/>
<dbReference type="AlphaFoldDB" id="A0A5M3MLS3"/>
<evidence type="ECO:0008006" key="3">
    <source>
        <dbReference type="Google" id="ProtNLM"/>
    </source>
</evidence>